<evidence type="ECO:0000313" key="4">
    <source>
        <dbReference type="EMBL" id="QCZ92002.1"/>
    </source>
</evidence>
<evidence type="ECO:0000259" key="2">
    <source>
        <dbReference type="Pfam" id="PF06251"/>
    </source>
</evidence>
<protein>
    <submittedName>
        <fullName evidence="4">Uncharacterized protein</fullName>
    </submittedName>
</protein>
<reference evidence="4 5" key="1">
    <citation type="submission" date="2019-04" db="EMBL/GenBank/DDBJ databases">
        <title>Salinimonas iocasae sp. nov., a halophilic bacterium isolated from the outer tube casing of tubeworms in Okinawa Trough.</title>
        <authorList>
            <person name="Zhang H."/>
            <person name="Wang H."/>
            <person name="Li C."/>
        </authorList>
    </citation>
    <scope>NUCLEOTIDE SEQUENCE [LARGE SCALE GENOMIC DNA]</scope>
    <source>
        <strain evidence="4 5">KX18D6</strain>
    </source>
</reference>
<dbReference type="EMBL" id="CP039852">
    <property type="protein sequence ID" value="QCZ92002.1"/>
    <property type="molecule type" value="Genomic_DNA"/>
</dbReference>
<dbReference type="Gene3D" id="3.10.560.10">
    <property type="entry name" value="Outer membrane lipoprotein wza domain like"/>
    <property type="match status" value="1"/>
</dbReference>
<dbReference type="KEGG" id="salk:FBQ74_00255"/>
<evidence type="ECO:0000259" key="3">
    <source>
        <dbReference type="Pfam" id="PF20616"/>
    </source>
</evidence>
<feature type="domain" description="Capsule biosynthesis GfcC-like C-terminal" evidence="2">
    <location>
        <begin position="157"/>
        <end position="240"/>
    </location>
</feature>
<dbReference type="Pfam" id="PF20616">
    <property type="entry name" value="Caps_syn_GfcC_N"/>
    <property type="match status" value="1"/>
</dbReference>
<feature type="chain" id="PRO_5022707297" evidence="1">
    <location>
        <begin position="20"/>
        <end position="242"/>
    </location>
</feature>
<dbReference type="AlphaFoldDB" id="A0A5B7Y8R6"/>
<proteinExistence type="predicted"/>
<evidence type="ECO:0000313" key="5">
    <source>
        <dbReference type="Proteomes" id="UP000304912"/>
    </source>
</evidence>
<name>A0A5B7Y8R6_9ALTE</name>
<dbReference type="InterPro" id="IPR010425">
    <property type="entry name" value="Caps_synth_GfcC-like_C"/>
</dbReference>
<gene>
    <name evidence="4" type="ORF">FBQ74_00255</name>
</gene>
<dbReference type="OrthoDB" id="5814422at2"/>
<feature type="signal peptide" evidence="1">
    <location>
        <begin position="1"/>
        <end position="19"/>
    </location>
</feature>
<dbReference type="Proteomes" id="UP000304912">
    <property type="component" value="Chromosome"/>
</dbReference>
<dbReference type="InterPro" id="IPR046459">
    <property type="entry name" value="Caps_syn_GfcC_N"/>
</dbReference>
<keyword evidence="1" id="KW-0732">Signal</keyword>
<evidence type="ECO:0000256" key="1">
    <source>
        <dbReference type="SAM" id="SignalP"/>
    </source>
</evidence>
<sequence length="242" mass="27243">MTRILFLLFLVSVSASVSAEVRIDINNQAFRYKEPVRLSQVLAPVAANQQWYWPASRFYDLSVDVEAQRAEVISLIDALTVELAPKDERAIGLRALRQQIENWKLAKRVRVAVNYDVARLDISHNPELQDGAYKLSLTTRPNVVHIGGLVKMPGAYKYRAMASGFQYTQAVPLRGDAEPDFVYVIAPDGNIRQLETAYWNRDYASIMPGSQIIVPVFSYLLTPSLSELNEKVAALAVNRVFQ</sequence>
<keyword evidence="5" id="KW-1185">Reference proteome</keyword>
<organism evidence="4 5">
    <name type="scientific">Salinimonas iocasae</name>
    <dbReference type="NCBI Taxonomy" id="2572577"/>
    <lineage>
        <taxon>Bacteria</taxon>
        <taxon>Pseudomonadati</taxon>
        <taxon>Pseudomonadota</taxon>
        <taxon>Gammaproteobacteria</taxon>
        <taxon>Alteromonadales</taxon>
        <taxon>Alteromonadaceae</taxon>
        <taxon>Alteromonas/Salinimonas group</taxon>
        <taxon>Salinimonas</taxon>
    </lineage>
</organism>
<accession>A0A5B7Y8R6</accession>
<dbReference type="RefSeq" id="WP_139754766.1">
    <property type="nucleotide sequence ID" value="NZ_CP039852.1"/>
</dbReference>
<dbReference type="Pfam" id="PF06251">
    <property type="entry name" value="Caps_syn_GfcC_C"/>
    <property type="match status" value="1"/>
</dbReference>
<feature type="domain" description="Capsule biosynthesis GfcC-like N-terminal" evidence="3">
    <location>
        <begin position="23"/>
        <end position="137"/>
    </location>
</feature>